<dbReference type="PANTHER" id="PTHR10903:SF73">
    <property type="entry name" value="GTPASE IMAP FAMILY MEMBER 8"/>
    <property type="match status" value="1"/>
</dbReference>
<dbReference type="KEGG" id="asn:102386542"/>
<accession>A0A1U7SQ83</accession>
<evidence type="ECO:0000259" key="5">
    <source>
        <dbReference type="PROSITE" id="PS51720"/>
    </source>
</evidence>
<dbReference type="AlphaFoldDB" id="A0A1U7SQ83"/>
<dbReference type="PANTHER" id="PTHR10903">
    <property type="entry name" value="GTPASE, IMAP FAMILY MEMBER-RELATED"/>
    <property type="match status" value="1"/>
</dbReference>
<evidence type="ECO:0000256" key="1">
    <source>
        <dbReference type="ARBA" id="ARBA00008535"/>
    </source>
</evidence>
<dbReference type="InterPro" id="IPR027417">
    <property type="entry name" value="P-loop_NTPase"/>
</dbReference>
<dbReference type="FunFam" id="3.40.50.300:FF:000366">
    <property type="entry name" value="GTPase, IMAP family member 2"/>
    <property type="match status" value="1"/>
</dbReference>
<gene>
    <name evidence="7" type="primary">LOC102386542</name>
</gene>
<dbReference type="GeneID" id="102386542"/>
<keyword evidence="3" id="KW-0342">GTP-binding</keyword>
<dbReference type="RefSeq" id="XP_006034608.1">
    <property type="nucleotide sequence ID" value="XM_006034546.3"/>
</dbReference>
<dbReference type="PROSITE" id="PS51720">
    <property type="entry name" value="G_AIG1"/>
    <property type="match status" value="1"/>
</dbReference>
<sequence>MDKKEKNKGSKKSNQAQEGESQEPEDSTWRIVLVGKTGVGKSATGNTLLGDKKFESKLSPQPVTVECRKESRKWKGHEFELIDTANIFDPEISKLDAFPEIENCCQLCAPGPHALVLVTQLGRYTKEDEAAVKAVKQIFGRKAKKFMIVLFTRKEDLGDGSLEEYVTKSKNKGLQKLIKRCGKRYCAFNNKETGGEWENQVEELMQLVDKVVKKHKGKPLIDESISEGGMPDKLTEKQ</sequence>
<evidence type="ECO:0000256" key="3">
    <source>
        <dbReference type="ARBA" id="ARBA00023134"/>
    </source>
</evidence>
<name>A0A1U7SQ83_ALLSI</name>
<feature type="region of interest" description="Disordered" evidence="4">
    <location>
        <begin position="1"/>
        <end position="29"/>
    </location>
</feature>
<evidence type="ECO:0000256" key="2">
    <source>
        <dbReference type="ARBA" id="ARBA00022741"/>
    </source>
</evidence>
<dbReference type="Pfam" id="PF04548">
    <property type="entry name" value="AIG1"/>
    <property type="match status" value="1"/>
</dbReference>
<dbReference type="CDD" id="cd01852">
    <property type="entry name" value="AIG1"/>
    <property type="match status" value="1"/>
</dbReference>
<dbReference type="InParanoid" id="A0A1U7SQ83"/>
<reference evidence="7" key="1">
    <citation type="submission" date="2025-08" db="UniProtKB">
        <authorList>
            <consortium name="RefSeq"/>
        </authorList>
    </citation>
    <scope>IDENTIFICATION</scope>
</reference>
<feature type="domain" description="AIG1-type G" evidence="5">
    <location>
        <begin position="26"/>
        <end position="229"/>
    </location>
</feature>
<dbReference type="SUPFAM" id="SSF52540">
    <property type="entry name" value="P-loop containing nucleoside triphosphate hydrolases"/>
    <property type="match status" value="1"/>
</dbReference>
<dbReference type="OrthoDB" id="8954335at2759"/>
<protein>
    <submittedName>
        <fullName evidence="7">GTPase IMAP family member 5-like</fullName>
    </submittedName>
</protein>
<keyword evidence="2" id="KW-0547">Nucleotide-binding</keyword>
<proteinExistence type="inferred from homology"/>
<comment type="similarity">
    <text evidence="1">Belongs to the TRAFAC class TrmE-Era-EngA-EngB-Septin-like GTPase superfamily. AIG1/Toc34/Toc159-like paraseptin GTPase family. IAN subfamily.</text>
</comment>
<dbReference type="InterPro" id="IPR045058">
    <property type="entry name" value="GIMA/IAN/Toc"/>
</dbReference>
<organism evidence="6 7">
    <name type="scientific">Alligator sinensis</name>
    <name type="common">Chinese alligator</name>
    <dbReference type="NCBI Taxonomy" id="38654"/>
    <lineage>
        <taxon>Eukaryota</taxon>
        <taxon>Metazoa</taxon>
        <taxon>Chordata</taxon>
        <taxon>Craniata</taxon>
        <taxon>Vertebrata</taxon>
        <taxon>Euteleostomi</taxon>
        <taxon>Archelosauria</taxon>
        <taxon>Archosauria</taxon>
        <taxon>Crocodylia</taxon>
        <taxon>Alligatoridae</taxon>
        <taxon>Alligatorinae</taxon>
        <taxon>Alligator</taxon>
    </lineage>
</organism>
<dbReference type="Gene3D" id="3.40.50.300">
    <property type="entry name" value="P-loop containing nucleotide triphosphate hydrolases"/>
    <property type="match status" value="1"/>
</dbReference>
<evidence type="ECO:0000313" key="6">
    <source>
        <dbReference type="Proteomes" id="UP000189705"/>
    </source>
</evidence>
<dbReference type="InterPro" id="IPR006703">
    <property type="entry name" value="G_AIG1"/>
</dbReference>
<evidence type="ECO:0000256" key="4">
    <source>
        <dbReference type="SAM" id="MobiDB-lite"/>
    </source>
</evidence>
<evidence type="ECO:0000313" key="7">
    <source>
        <dbReference type="RefSeq" id="XP_006034608.1"/>
    </source>
</evidence>
<dbReference type="GO" id="GO:0005525">
    <property type="term" value="F:GTP binding"/>
    <property type="evidence" value="ECO:0007669"/>
    <property type="project" value="UniProtKB-KW"/>
</dbReference>
<dbReference type="Proteomes" id="UP000189705">
    <property type="component" value="Unplaced"/>
</dbReference>
<keyword evidence="6" id="KW-1185">Reference proteome</keyword>